<dbReference type="OrthoDB" id="3909054at2759"/>
<comment type="caution">
    <text evidence="2">The sequence shown here is derived from an EMBL/GenBank/DDBJ whole genome shotgun (WGS) entry which is preliminary data.</text>
</comment>
<organism evidence="2 3">
    <name type="scientific">Delitschia confertaspora ATCC 74209</name>
    <dbReference type="NCBI Taxonomy" id="1513339"/>
    <lineage>
        <taxon>Eukaryota</taxon>
        <taxon>Fungi</taxon>
        <taxon>Dikarya</taxon>
        <taxon>Ascomycota</taxon>
        <taxon>Pezizomycotina</taxon>
        <taxon>Dothideomycetes</taxon>
        <taxon>Pleosporomycetidae</taxon>
        <taxon>Pleosporales</taxon>
        <taxon>Delitschiaceae</taxon>
        <taxon>Delitschia</taxon>
    </lineage>
</organism>
<keyword evidence="3" id="KW-1185">Reference proteome</keyword>
<protein>
    <submittedName>
        <fullName evidence="2">Uncharacterized protein</fullName>
    </submittedName>
</protein>
<feature type="compositionally biased region" description="Low complexity" evidence="1">
    <location>
        <begin position="1"/>
        <end position="20"/>
    </location>
</feature>
<feature type="compositionally biased region" description="Acidic residues" evidence="1">
    <location>
        <begin position="265"/>
        <end position="275"/>
    </location>
</feature>
<reference evidence="2" key="1">
    <citation type="journal article" date="2020" name="Stud. Mycol.">
        <title>101 Dothideomycetes genomes: a test case for predicting lifestyles and emergence of pathogens.</title>
        <authorList>
            <person name="Haridas S."/>
            <person name="Albert R."/>
            <person name="Binder M."/>
            <person name="Bloem J."/>
            <person name="Labutti K."/>
            <person name="Salamov A."/>
            <person name="Andreopoulos B."/>
            <person name="Baker S."/>
            <person name="Barry K."/>
            <person name="Bills G."/>
            <person name="Bluhm B."/>
            <person name="Cannon C."/>
            <person name="Castanera R."/>
            <person name="Culley D."/>
            <person name="Daum C."/>
            <person name="Ezra D."/>
            <person name="Gonzalez J."/>
            <person name="Henrissat B."/>
            <person name="Kuo A."/>
            <person name="Liang C."/>
            <person name="Lipzen A."/>
            <person name="Lutzoni F."/>
            <person name="Magnuson J."/>
            <person name="Mondo S."/>
            <person name="Nolan M."/>
            <person name="Ohm R."/>
            <person name="Pangilinan J."/>
            <person name="Park H.-J."/>
            <person name="Ramirez L."/>
            <person name="Alfaro M."/>
            <person name="Sun H."/>
            <person name="Tritt A."/>
            <person name="Yoshinaga Y."/>
            <person name="Zwiers L.-H."/>
            <person name="Turgeon B."/>
            <person name="Goodwin S."/>
            <person name="Spatafora J."/>
            <person name="Crous P."/>
            <person name="Grigoriev I."/>
        </authorList>
    </citation>
    <scope>NUCLEOTIDE SEQUENCE</scope>
    <source>
        <strain evidence="2">ATCC 74209</strain>
    </source>
</reference>
<name>A0A9P4JQC5_9PLEO</name>
<evidence type="ECO:0000313" key="2">
    <source>
        <dbReference type="EMBL" id="KAF2201334.1"/>
    </source>
</evidence>
<feature type="region of interest" description="Disordered" evidence="1">
    <location>
        <begin position="1"/>
        <end position="29"/>
    </location>
</feature>
<feature type="compositionally biased region" description="Polar residues" evidence="1">
    <location>
        <begin position="136"/>
        <end position="149"/>
    </location>
</feature>
<feature type="compositionally biased region" description="Low complexity" evidence="1">
    <location>
        <begin position="195"/>
        <end position="245"/>
    </location>
</feature>
<accession>A0A9P4JQC5</accession>
<dbReference type="EMBL" id="ML993980">
    <property type="protein sequence ID" value="KAF2201334.1"/>
    <property type="molecule type" value="Genomic_DNA"/>
</dbReference>
<feature type="region of interest" description="Disordered" evidence="1">
    <location>
        <begin position="191"/>
        <end position="291"/>
    </location>
</feature>
<feature type="region of interest" description="Disordered" evidence="1">
    <location>
        <begin position="325"/>
        <end position="398"/>
    </location>
</feature>
<gene>
    <name evidence="2" type="ORF">GQ43DRAFT_480784</name>
</gene>
<evidence type="ECO:0000313" key="3">
    <source>
        <dbReference type="Proteomes" id="UP000799536"/>
    </source>
</evidence>
<proteinExistence type="predicted"/>
<sequence>MNNSRDSSMPAMSRSASPRPQVERQRSNSLPLVDALGCSAEEARIILAEGRAAVLSRHPPTRREGQAKRRPLSLYQHEHVNNNDTITTFRPQDHIHYLAPHYASSTVSTHSEEFDEVEEDDDVAAANVRGSFHTRMPSNQTDTSTSTITGPKSPDLPSLSPPFPPGPGSPLGSYSSNLAKFIQTQLNSIPSYKPSQSVSSGSFHSVSSGSSQSVSSSSSSIQTIRPRSSARSPSMSKKPIDDPPILEMPPIRPPLRSAFSAWSSTDDETDTEEDLPPLPTLDGPRKDSITGQYTPSILHYYEQSPSKSYLLSSSPNEEVEHPFRQDFRFPAVPQTPPDTIPRSLPASSHKPASRSDDVPSVSHAPDMTSSSGRSTSSDSSYFETRGRGPSKQRSALRDKIVAAVTPTERLTPFEEGGSHSMQKIFPSPNRVMVNGMSFDLIRA</sequence>
<feature type="compositionally biased region" description="Low complexity" evidence="1">
    <location>
        <begin position="369"/>
        <end position="380"/>
    </location>
</feature>
<feature type="region of interest" description="Disordered" evidence="1">
    <location>
        <begin position="129"/>
        <end position="175"/>
    </location>
</feature>
<dbReference type="AlphaFoldDB" id="A0A9P4JQC5"/>
<evidence type="ECO:0000256" key="1">
    <source>
        <dbReference type="SAM" id="MobiDB-lite"/>
    </source>
</evidence>
<feature type="compositionally biased region" description="Pro residues" evidence="1">
    <location>
        <begin position="159"/>
        <end position="168"/>
    </location>
</feature>
<dbReference type="Proteomes" id="UP000799536">
    <property type="component" value="Unassembled WGS sequence"/>
</dbReference>